<name>A0A0C2YHS1_HEBCY</name>
<protein>
    <submittedName>
        <fullName evidence="2">Uncharacterized protein</fullName>
    </submittedName>
</protein>
<reference evidence="2 3" key="1">
    <citation type="submission" date="2014-04" db="EMBL/GenBank/DDBJ databases">
        <authorList>
            <consortium name="DOE Joint Genome Institute"/>
            <person name="Kuo A."/>
            <person name="Gay G."/>
            <person name="Dore J."/>
            <person name="Kohler A."/>
            <person name="Nagy L.G."/>
            <person name="Floudas D."/>
            <person name="Copeland A."/>
            <person name="Barry K.W."/>
            <person name="Cichocki N."/>
            <person name="Veneault-Fourrey C."/>
            <person name="LaButti K."/>
            <person name="Lindquist E.A."/>
            <person name="Lipzen A."/>
            <person name="Lundell T."/>
            <person name="Morin E."/>
            <person name="Murat C."/>
            <person name="Sun H."/>
            <person name="Tunlid A."/>
            <person name="Henrissat B."/>
            <person name="Grigoriev I.V."/>
            <person name="Hibbett D.S."/>
            <person name="Martin F."/>
            <person name="Nordberg H.P."/>
            <person name="Cantor M.N."/>
            <person name="Hua S.X."/>
        </authorList>
    </citation>
    <scope>NUCLEOTIDE SEQUENCE [LARGE SCALE GENOMIC DNA]</scope>
    <source>
        <strain evidence="3">h7</strain>
    </source>
</reference>
<reference evidence="3" key="2">
    <citation type="submission" date="2015-01" db="EMBL/GenBank/DDBJ databases">
        <title>Evolutionary Origins and Diversification of the Mycorrhizal Mutualists.</title>
        <authorList>
            <consortium name="DOE Joint Genome Institute"/>
            <consortium name="Mycorrhizal Genomics Consortium"/>
            <person name="Kohler A."/>
            <person name="Kuo A."/>
            <person name="Nagy L.G."/>
            <person name="Floudas D."/>
            <person name="Copeland A."/>
            <person name="Barry K.W."/>
            <person name="Cichocki N."/>
            <person name="Veneault-Fourrey C."/>
            <person name="LaButti K."/>
            <person name="Lindquist E.A."/>
            <person name="Lipzen A."/>
            <person name="Lundell T."/>
            <person name="Morin E."/>
            <person name="Murat C."/>
            <person name="Riley R."/>
            <person name="Ohm R."/>
            <person name="Sun H."/>
            <person name="Tunlid A."/>
            <person name="Henrissat B."/>
            <person name="Grigoriev I.V."/>
            <person name="Hibbett D.S."/>
            <person name="Martin F."/>
        </authorList>
    </citation>
    <scope>NUCLEOTIDE SEQUENCE [LARGE SCALE GENOMIC DNA]</scope>
    <source>
        <strain evidence="3">h7</strain>
    </source>
</reference>
<dbReference type="InterPro" id="IPR019350">
    <property type="entry name" value="RNA_pol_I-sp_TIF_RRN6-like"/>
</dbReference>
<evidence type="ECO:0000313" key="3">
    <source>
        <dbReference type="Proteomes" id="UP000053424"/>
    </source>
</evidence>
<dbReference type="PANTHER" id="PTHR28221:SF2">
    <property type="entry name" value="RNA POLYMERASE I-SPECIFIC TRANSCRIPTION INITIATION FACTOR RRN6"/>
    <property type="match status" value="1"/>
</dbReference>
<evidence type="ECO:0000313" key="2">
    <source>
        <dbReference type="EMBL" id="KIM49338.1"/>
    </source>
</evidence>
<dbReference type="Proteomes" id="UP000053424">
    <property type="component" value="Unassembled WGS sequence"/>
</dbReference>
<dbReference type="OrthoDB" id="2382881at2759"/>
<accession>A0A0C2YHS1</accession>
<dbReference type="AlphaFoldDB" id="A0A0C2YHS1"/>
<organism evidence="2 3">
    <name type="scientific">Hebeloma cylindrosporum</name>
    <dbReference type="NCBI Taxonomy" id="76867"/>
    <lineage>
        <taxon>Eukaryota</taxon>
        <taxon>Fungi</taxon>
        <taxon>Dikarya</taxon>
        <taxon>Basidiomycota</taxon>
        <taxon>Agaricomycotina</taxon>
        <taxon>Agaricomycetes</taxon>
        <taxon>Agaricomycetidae</taxon>
        <taxon>Agaricales</taxon>
        <taxon>Agaricineae</taxon>
        <taxon>Hymenogastraceae</taxon>
        <taxon>Hebeloma</taxon>
    </lineage>
</organism>
<dbReference type="STRING" id="686832.A0A0C2YHS1"/>
<dbReference type="EMBL" id="KN831768">
    <property type="protein sequence ID" value="KIM49338.1"/>
    <property type="molecule type" value="Genomic_DNA"/>
</dbReference>
<feature type="compositionally biased region" description="Basic residues" evidence="1">
    <location>
        <begin position="874"/>
        <end position="883"/>
    </location>
</feature>
<dbReference type="PANTHER" id="PTHR28221">
    <property type="entry name" value="RNA POLYMERASE I-SPECIFIC TRANSCRIPTION INITIATION FACTOR RRN6"/>
    <property type="match status" value="1"/>
</dbReference>
<feature type="region of interest" description="Disordered" evidence="1">
    <location>
        <begin position="860"/>
        <end position="883"/>
    </location>
</feature>
<keyword evidence="3" id="KW-1185">Reference proteome</keyword>
<proteinExistence type="predicted"/>
<evidence type="ECO:0000256" key="1">
    <source>
        <dbReference type="SAM" id="MobiDB-lite"/>
    </source>
</evidence>
<sequence>MASFPRDERNEKPPSTKRKDLAQEWNRDHPNVEQGLIGAATLSEDKNRCLNWVYAAQPSCYQNDVFRKRLAYGKQIEVFPSTCPLPWNTEPTSIQQRAEQGANFLRTYLPDVEIAEEIIRDQLVEDTTLSRAYEIFDPYLGNVLSSFEPQSANDSAFLIFPTGETNRDLRKSLTYAEVSTEQLILSDHTYVSYADPHDILFKPLSEPFYKFLTPVRQVLVSSDAVLAVRTFSSTHVLRLKQLEESATLRATPLYAITREDMENEIAVDIRHLPSSNVILAVGDGGTVFACDPMNGAKEISLLHRDIDQAFPPKEAHFQRLALDTGHSNYFLLSSRKVQHLDMRMQSVNELHSISPGRHVFTSLEDCHRGHIVRLCSTNRVIWMDTRFPRKPLLAYGHGREYDRYLSTHTFDCGLYNPITTLTSRDNSLITVYDVSQPIDDFIQLNTLPYPLSPACSIYRKPTGLHILNFKQSLGLACLSEREGLSYIELLLTGSQGDKTITVETSKDMQMMAARNVDRRPDIGPLGIQEFSVVDLQGAYESLFRKHFKERKEFEEASAESVYEVLDYFPSYFQIQELPTEYILTMSDVILRGGDEPDHTTRADFLTESIVNSKRGFRALKQGRLAPSLVNAPWKKSILPALLKLDPEYQADHQCWMESLQNFNLSDPGERSDWSREFEQESCQQLVMDLVLSSDIYSDLTFAKPGEIYQTLETMTEALSLGNEPPHVEFGHFKPVKRKFTDDEIQESASEGLDLPIGVRLLLGAWDDSEVEDYVYRDPYHIVNQTSALMKSAPPSHHDLGIQSHRPPAILASNTHIKRLPNILQRSQGNFLSNNDPAIHSLPLSMSELRSSQELVVSTQVLPGPHGGRPMMNKKPAKKRLGGF</sequence>
<gene>
    <name evidence="2" type="ORF">M413DRAFT_438522</name>
</gene>
<feature type="region of interest" description="Disordered" evidence="1">
    <location>
        <begin position="1"/>
        <end position="30"/>
    </location>
</feature>
<dbReference type="HOGENOM" id="CLU_007284_0_0_1"/>